<name>L8X746_THACA</name>
<dbReference type="GO" id="GO:0005743">
    <property type="term" value="C:mitochondrial inner membrane"/>
    <property type="evidence" value="ECO:0007669"/>
    <property type="project" value="TreeGrafter"/>
</dbReference>
<evidence type="ECO:0000256" key="1">
    <source>
        <dbReference type="SAM" id="Phobius"/>
    </source>
</evidence>
<protein>
    <submittedName>
        <fullName evidence="2">Uncharacterized protein</fullName>
    </submittedName>
</protein>
<dbReference type="EMBL" id="AFRT01000246">
    <property type="protein sequence ID" value="ELU44922.1"/>
    <property type="molecule type" value="Genomic_DNA"/>
</dbReference>
<keyword evidence="1" id="KW-1133">Transmembrane helix</keyword>
<keyword evidence="1" id="KW-0472">Membrane</keyword>
<reference evidence="2 3" key="1">
    <citation type="journal article" date="2013" name="Nat. Commun.">
        <title>The evolution and pathogenic mechanisms of the rice sheath blight pathogen.</title>
        <authorList>
            <person name="Zheng A."/>
            <person name="Lin R."/>
            <person name="Xu L."/>
            <person name="Qin P."/>
            <person name="Tang C."/>
            <person name="Ai P."/>
            <person name="Zhang D."/>
            <person name="Liu Y."/>
            <person name="Sun Z."/>
            <person name="Feng H."/>
            <person name="Wang Y."/>
            <person name="Chen Y."/>
            <person name="Liang X."/>
            <person name="Fu R."/>
            <person name="Li Q."/>
            <person name="Zhang J."/>
            <person name="Yu X."/>
            <person name="Xie Z."/>
            <person name="Ding L."/>
            <person name="Guan P."/>
            <person name="Tang J."/>
            <person name="Liang Y."/>
            <person name="Wang S."/>
            <person name="Deng Q."/>
            <person name="Li S."/>
            <person name="Zhu J."/>
            <person name="Wang L."/>
            <person name="Liu H."/>
            <person name="Li P."/>
        </authorList>
    </citation>
    <scope>NUCLEOTIDE SEQUENCE [LARGE SCALE GENOMIC DNA]</scope>
    <source>
        <strain evidence="3">AG-1 IA</strain>
    </source>
</reference>
<keyword evidence="1" id="KW-0812">Transmembrane</keyword>
<accession>L8X746</accession>
<organism evidence="2 3">
    <name type="scientific">Thanatephorus cucumeris (strain AG1-IA)</name>
    <name type="common">Rice sheath blight fungus</name>
    <name type="synonym">Rhizoctonia solani</name>
    <dbReference type="NCBI Taxonomy" id="983506"/>
    <lineage>
        <taxon>Eukaryota</taxon>
        <taxon>Fungi</taxon>
        <taxon>Dikarya</taxon>
        <taxon>Basidiomycota</taxon>
        <taxon>Agaricomycotina</taxon>
        <taxon>Agaricomycetes</taxon>
        <taxon>Cantharellales</taxon>
        <taxon>Ceratobasidiaceae</taxon>
        <taxon>Rhizoctonia</taxon>
        <taxon>Rhizoctonia solani AG-1</taxon>
    </lineage>
</organism>
<evidence type="ECO:0000313" key="3">
    <source>
        <dbReference type="Proteomes" id="UP000011668"/>
    </source>
</evidence>
<gene>
    <name evidence="2" type="ORF">AG1IA_01045</name>
</gene>
<dbReference type="HOGENOM" id="CLU_043838_1_0_1"/>
<dbReference type="GO" id="GO:0006813">
    <property type="term" value="P:potassium ion transport"/>
    <property type="evidence" value="ECO:0007669"/>
    <property type="project" value="TreeGrafter"/>
</dbReference>
<dbReference type="InterPro" id="IPR018786">
    <property type="entry name" value="Mit_KHE1"/>
</dbReference>
<comment type="caution">
    <text evidence="2">The sequence shown here is derived from an EMBL/GenBank/DDBJ whole genome shotgun (WGS) entry which is preliminary data.</text>
</comment>
<dbReference type="OrthoDB" id="5562676at2759"/>
<dbReference type="OMA" id="PFFYLAY"/>
<keyword evidence="3" id="KW-1185">Reference proteome</keyword>
<sequence length="311" mass="35279">MGKPTKSMRLFAFPLTKSRDLSVRRSGHRHPLIYYYAQMPKKTEPNGQSPTLLKRAQEKASETWSNWGKAPGGWKVFIKLRRLKVHSYGEKIVDRIDFEELALASIDTSLGPKISQLGTQESEGKKLSEKQTKTHTVSIPLIYPPSFISSIDPIVNLRDQLAARSPLHRRKTWFWVGMIPFTAPFMLIPIMPNLPFFFCVWRAWTHWKAHKASTYLLELSNQGAIQTVPSEDLDNIYSNASRALPGATQRAITENDGIEHDSSITQLLLDPSAISHIVDAYSLPKEAKRLLLRAVEQAKTRSQFDNTKPES</sequence>
<dbReference type="Proteomes" id="UP000011668">
    <property type="component" value="Unassembled WGS sequence"/>
</dbReference>
<feature type="transmembrane region" description="Helical" evidence="1">
    <location>
        <begin position="173"/>
        <end position="191"/>
    </location>
</feature>
<dbReference type="PANTHER" id="PTHR28062">
    <property type="entry name" value="K+-H+ EXCHANGE-LIKE PROTEIN"/>
    <property type="match status" value="1"/>
</dbReference>
<dbReference type="GO" id="GO:1902600">
    <property type="term" value="P:proton transmembrane transport"/>
    <property type="evidence" value="ECO:0007669"/>
    <property type="project" value="TreeGrafter"/>
</dbReference>
<proteinExistence type="predicted"/>
<dbReference type="Pfam" id="PF10173">
    <property type="entry name" value="Mit_KHE1"/>
    <property type="match status" value="1"/>
</dbReference>
<dbReference type="PANTHER" id="PTHR28062:SF1">
    <property type="entry name" value="TRANSMEMBRANE PROTEIN"/>
    <property type="match status" value="1"/>
</dbReference>
<dbReference type="AlphaFoldDB" id="L8X746"/>
<evidence type="ECO:0000313" key="2">
    <source>
        <dbReference type="EMBL" id="ELU44922.1"/>
    </source>
</evidence>